<dbReference type="Pfam" id="PF08928">
    <property type="entry name" value="PoNi_N"/>
    <property type="match status" value="1"/>
</dbReference>
<keyword evidence="2" id="KW-1185">Reference proteome</keyword>
<dbReference type="GeneID" id="94029999"/>
<dbReference type="SUPFAM" id="SSF140731">
    <property type="entry name" value="PA2201 C-terminal domain-like"/>
    <property type="match status" value="1"/>
</dbReference>
<dbReference type="InterPro" id="IPR015024">
    <property type="entry name" value="PoNi_N"/>
</dbReference>
<dbReference type="AlphaFoldDB" id="A0A2K9HC52"/>
<dbReference type="Proteomes" id="UP000198427">
    <property type="component" value="Unassembled WGS sequence"/>
</dbReference>
<sequence>MRLFNFFFNRSKQEQDKPIRDKIKNKNHFEKLLSEEKEVIKQRNEIISKGNQNDSNSYIYYAIADSYMNLLKITYSLGVKIKDLRETYIVSLQSFLLGFESNEPMYFDILNRVALGFLLNISNENFKQLADYVQRMDEQAKPADWTPDQLLWFILNSRLKEDEKQAYADKLTFPKLYKGLFKLTQISDAQEAKKVLEDYIGKWYNLNKNAPWYNSHLKKNCYRGYWAWEVAAVAKIMNIDDSDLKDNPYYPYDMVHWEGNEITIEE</sequence>
<evidence type="ECO:0000313" key="1">
    <source>
        <dbReference type="EMBL" id="SNS20839.1"/>
    </source>
</evidence>
<reference evidence="1 2" key="1">
    <citation type="submission" date="2017-06" db="EMBL/GenBank/DDBJ databases">
        <authorList>
            <person name="Varghese N."/>
            <person name="Submissions S."/>
        </authorList>
    </citation>
    <scope>NUCLEOTIDE SEQUENCE [LARGE SCALE GENOMIC DNA]</scope>
    <source>
        <strain evidence="1 2">DSM 26989</strain>
    </source>
</reference>
<dbReference type="Pfam" id="PF08929">
    <property type="entry name" value="PoNi_C"/>
    <property type="match status" value="1"/>
</dbReference>
<dbReference type="OrthoDB" id="2067926at2"/>
<dbReference type="Gene3D" id="1.10.3920.10">
    <property type="entry name" value="PA2201 C-terminal domain-like"/>
    <property type="match status" value="1"/>
</dbReference>
<name>A0A2K9HC52_9BACT</name>
<dbReference type="EMBL" id="FZNZ01000074">
    <property type="protein sequence ID" value="SNS20839.1"/>
    <property type="molecule type" value="Genomic_DNA"/>
</dbReference>
<dbReference type="RefSeq" id="WP_089367343.1">
    <property type="nucleotide sequence ID" value="NZ_CP023864.1"/>
</dbReference>
<accession>A0A2K9HC52</accession>
<dbReference type="InterPro" id="IPR028983">
    <property type="entry name" value="PA2201-like_C"/>
</dbReference>
<gene>
    <name evidence="1" type="ORF">SAMN06265364_1742</name>
</gene>
<dbReference type="KEGG" id="pje:CRM71_11485"/>
<protein>
    <submittedName>
        <fullName evidence="1">Uncharacterized protein</fullName>
    </submittedName>
</protein>
<proteinExistence type="predicted"/>
<organism evidence="1 2">
    <name type="scientific">Prevotella jejuni</name>
    <dbReference type="NCBI Taxonomy" id="1177574"/>
    <lineage>
        <taxon>Bacteria</taxon>
        <taxon>Pseudomonadati</taxon>
        <taxon>Bacteroidota</taxon>
        <taxon>Bacteroidia</taxon>
        <taxon>Bacteroidales</taxon>
        <taxon>Prevotellaceae</taxon>
        <taxon>Prevotella</taxon>
    </lineage>
</organism>
<dbReference type="InterPro" id="IPR015025">
    <property type="entry name" value="PoNi_C"/>
</dbReference>
<comment type="caution">
    <text evidence="1">The sequence shown here is derived from an EMBL/GenBank/DDBJ whole genome shotgun (WGS) entry which is preliminary data.</text>
</comment>
<evidence type="ECO:0000313" key="2">
    <source>
        <dbReference type="Proteomes" id="UP000198427"/>
    </source>
</evidence>